<dbReference type="SUPFAM" id="SSF50405">
    <property type="entry name" value="Actin-crosslinking proteins"/>
    <property type="match status" value="1"/>
</dbReference>
<evidence type="ECO:0000313" key="2">
    <source>
        <dbReference type="Proteomes" id="UP001185254"/>
    </source>
</evidence>
<dbReference type="InterPro" id="IPR008999">
    <property type="entry name" value="Actin-crosslinking"/>
</dbReference>
<evidence type="ECO:0000313" key="1">
    <source>
        <dbReference type="EMBL" id="MDR6376228.1"/>
    </source>
</evidence>
<protein>
    <recommendedName>
        <fullName evidence="3">Ricin B lectin domain-containing protein</fullName>
    </recommendedName>
</protein>
<dbReference type="Gene3D" id="2.80.10.50">
    <property type="match status" value="1"/>
</dbReference>
<gene>
    <name evidence="1" type="ORF">J2776_002928</name>
</gene>
<sequence>MYVTAESAGTQSLIANRSAIGPWEQFDLVNAGNGDVALLSHADGKYVTAENGGTAPLIANRTSMGPWESFRIIP</sequence>
<dbReference type="Proteomes" id="UP001185254">
    <property type="component" value="Unassembled WGS sequence"/>
</dbReference>
<proteinExistence type="predicted"/>
<dbReference type="PANTHER" id="PTHR10551">
    <property type="entry name" value="FASCIN"/>
    <property type="match status" value="1"/>
</dbReference>
<dbReference type="InterPro" id="IPR010431">
    <property type="entry name" value="Fascin"/>
</dbReference>
<evidence type="ECO:0008006" key="3">
    <source>
        <dbReference type="Google" id="ProtNLM"/>
    </source>
</evidence>
<keyword evidence="2" id="KW-1185">Reference proteome</keyword>
<dbReference type="EMBL" id="JAVDQN010000002">
    <property type="protein sequence ID" value="MDR6376228.1"/>
    <property type="molecule type" value="Genomic_DNA"/>
</dbReference>
<dbReference type="CDD" id="cd00257">
    <property type="entry name" value="beta-trefoil_FSCN-like"/>
    <property type="match status" value="1"/>
</dbReference>
<dbReference type="PANTHER" id="PTHR10551:SF9">
    <property type="entry name" value="FASCIN-2"/>
    <property type="match status" value="1"/>
</dbReference>
<name>A0ABU1KZ85_9BURK</name>
<comment type="caution">
    <text evidence="1">The sequence shown here is derived from an EMBL/GenBank/DDBJ whole genome shotgun (WGS) entry which is preliminary data.</text>
</comment>
<organism evidence="1 2">
    <name type="scientific">Paraburkholderia caledonica</name>
    <dbReference type="NCBI Taxonomy" id="134536"/>
    <lineage>
        <taxon>Bacteria</taxon>
        <taxon>Pseudomonadati</taxon>
        <taxon>Pseudomonadota</taxon>
        <taxon>Betaproteobacteria</taxon>
        <taxon>Burkholderiales</taxon>
        <taxon>Burkholderiaceae</taxon>
        <taxon>Paraburkholderia</taxon>
    </lineage>
</organism>
<accession>A0ABU1KZ85</accession>
<reference evidence="1 2" key="1">
    <citation type="submission" date="2023-07" db="EMBL/GenBank/DDBJ databases">
        <title>Sorghum-associated microbial communities from plants grown in Nebraska, USA.</title>
        <authorList>
            <person name="Schachtman D."/>
        </authorList>
    </citation>
    <scope>NUCLEOTIDE SEQUENCE [LARGE SCALE GENOMIC DNA]</scope>
    <source>
        <strain evidence="1 2">DS1039</strain>
    </source>
</reference>